<name>A0A1G5IAP5_9FIRM</name>
<feature type="domain" description="Aminotransferase class I/classII large" evidence="6">
    <location>
        <begin position="59"/>
        <end position="385"/>
    </location>
</feature>
<dbReference type="EC" id="4.4.1.13" evidence="2"/>
<dbReference type="STRING" id="1120976.SAMN03080606_02309"/>
<dbReference type="InterPro" id="IPR051798">
    <property type="entry name" value="Class-II_PLP-Dep_Aminotrans"/>
</dbReference>
<evidence type="ECO:0000256" key="1">
    <source>
        <dbReference type="ARBA" id="ARBA00001933"/>
    </source>
</evidence>
<evidence type="ECO:0000256" key="5">
    <source>
        <dbReference type="ARBA" id="ARBA00037974"/>
    </source>
</evidence>
<keyword evidence="8" id="KW-1185">Reference proteome</keyword>
<comment type="similarity">
    <text evidence="5">Belongs to the class-II pyridoxal-phosphate-dependent aminotransferase family. MalY/PatB cystathionine beta-lyase subfamily.</text>
</comment>
<dbReference type="InterPro" id="IPR015421">
    <property type="entry name" value="PyrdxlP-dep_Trfase_major"/>
</dbReference>
<dbReference type="EMBL" id="FMUS01000014">
    <property type="protein sequence ID" value="SCY73047.1"/>
    <property type="molecule type" value="Genomic_DNA"/>
</dbReference>
<evidence type="ECO:0000256" key="2">
    <source>
        <dbReference type="ARBA" id="ARBA00012224"/>
    </source>
</evidence>
<sequence length="395" mass="45085">MKYNFDEVVNRVNTDSLKWDGIEERLGVKEKGLLPMWVADMDFKTPQPIRDAIHKKIEHGILGYAGGYDQYYQAIVRWMKKKHQWDIQKEWIVFGGNVVSTLSRIIRTFTNPGDKIMIQSPVFATFFYVIQDNGRQVVNNPLKFNGETYEMDFDDLEKKLDEEVKLMILCSPHNPVGRVWNQEELIRLGELCIKNNTIIVSDEIHAEIVFSGNKHTSFATISETFSENSIICTSPHKAFNMAGLEISNTIIPNNQLRESFKRVLACDGINKPNLLGIAALQAAYTECEEWLNQMVGYCEENYQFLCKYLKENIPEVQAIKMEGTYLVWLNFNGLNLDNHILAEGLIKDGKLLLSQGHSFGEGGDGFVRMNIACPKATLQEALYRLNRTLIPTKGS</sequence>
<dbReference type="NCBIfam" id="TIGR04350">
    <property type="entry name" value="C_S_lyase_PatB"/>
    <property type="match status" value="1"/>
</dbReference>
<dbReference type="CDD" id="cd00609">
    <property type="entry name" value="AAT_like"/>
    <property type="match status" value="1"/>
</dbReference>
<comment type="cofactor">
    <cofactor evidence="1">
        <name>pyridoxal 5'-phosphate</name>
        <dbReference type="ChEBI" id="CHEBI:597326"/>
    </cofactor>
</comment>
<accession>A0A1G5IAP5</accession>
<dbReference type="Pfam" id="PF00155">
    <property type="entry name" value="Aminotran_1_2"/>
    <property type="match status" value="1"/>
</dbReference>
<dbReference type="GO" id="GO:0047804">
    <property type="term" value="F:cysteine-S-conjugate beta-lyase activity"/>
    <property type="evidence" value="ECO:0007669"/>
    <property type="project" value="UniProtKB-EC"/>
</dbReference>
<dbReference type="Proteomes" id="UP000198636">
    <property type="component" value="Unassembled WGS sequence"/>
</dbReference>
<evidence type="ECO:0000259" key="6">
    <source>
        <dbReference type="Pfam" id="PF00155"/>
    </source>
</evidence>
<dbReference type="InterPro" id="IPR004839">
    <property type="entry name" value="Aminotransferase_I/II_large"/>
</dbReference>
<proteinExistence type="inferred from homology"/>
<dbReference type="Gene3D" id="3.90.1150.10">
    <property type="entry name" value="Aspartate Aminotransferase, domain 1"/>
    <property type="match status" value="1"/>
</dbReference>
<evidence type="ECO:0000313" key="7">
    <source>
        <dbReference type="EMBL" id="SCY73047.1"/>
    </source>
</evidence>
<dbReference type="PANTHER" id="PTHR43525">
    <property type="entry name" value="PROTEIN MALY"/>
    <property type="match status" value="1"/>
</dbReference>
<evidence type="ECO:0000256" key="3">
    <source>
        <dbReference type="ARBA" id="ARBA00022898"/>
    </source>
</evidence>
<dbReference type="InterPro" id="IPR015424">
    <property type="entry name" value="PyrdxlP-dep_Trfase"/>
</dbReference>
<dbReference type="SUPFAM" id="SSF53383">
    <property type="entry name" value="PLP-dependent transferases"/>
    <property type="match status" value="1"/>
</dbReference>
<dbReference type="OrthoDB" id="9802872at2"/>
<evidence type="ECO:0000313" key="8">
    <source>
        <dbReference type="Proteomes" id="UP000198636"/>
    </source>
</evidence>
<dbReference type="AlphaFoldDB" id="A0A1G5IAP5"/>
<gene>
    <name evidence="7" type="ORF">SAMN03080606_02309</name>
</gene>
<dbReference type="InterPro" id="IPR015422">
    <property type="entry name" value="PyrdxlP-dep_Trfase_small"/>
</dbReference>
<dbReference type="Gene3D" id="3.40.640.10">
    <property type="entry name" value="Type I PLP-dependent aspartate aminotransferase-like (Major domain)"/>
    <property type="match status" value="1"/>
</dbReference>
<protein>
    <recommendedName>
        <fullName evidence="2">cysteine-S-conjugate beta-lyase</fullName>
        <ecNumber evidence="2">4.4.1.13</ecNumber>
    </recommendedName>
</protein>
<keyword evidence="3" id="KW-0663">Pyridoxal phosphate</keyword>
<reference evidence="7 8" key="1">
    <citation type="submission" date="2016-10" db="EMBL/GenBank/DDBJ databases">
        <authorList>
            <person name="de Groot N.N."/>
        </authorList>
    </citation>
    <scope>NUCLEOTIDE SEQUENCE [LARGE SCALE GENOMIC DNA]</scope>
    <source>
        <strain evidence="7 8">DSM 18978</strain>
    </source>
</reference>
<dbReference type="PANTHER" id="PTHR43525:SF1">
    <property type="entry name" value="PROTEIN MALY"/>
    <property type="match status" value="1"/>
</dbReference>
<organism evidence="7 8">
    <name type="scientific">Alkaliphilus peptidifermentans DSM 18978</name>
    <dbReference type="NCBI Taxonomy" id="1120976"/>
    <lineage>
        <taxon>Bacteria</taxon>
        <taxon>Bacillati</taxon>
        <taxon>Bacillota</taxon>
        <taxon>Clostridia</taxon>
        <taxon>Peptostreptococcales</taxon>
        <taxon>Natronincolaceae</taxon>
        <taxon>Alkaliphilus</taxon>
    </lineage>
</organism>
<evidence type="ECO:0000256" key="4">
    <source>
        <dbReference type="ARBA" id="ARBA00023239"/>
    </source>
</evidence>
<dbReference type="GO" id="GO:0030170">
    <property type="term" value="F:pyridoxal phosphate binding"/>
    <property type="evidence" value="ECO:0007669"/>
    <property type="project" value="InterPro"/>
</dbReference>
<keyword evidence="4 7" id="KW-0456">Lyase</keyword>
<dbReference type="InterPro" id="IPR027619">
    <property type="entry name" value="C-S_lyase_PatB-like"/>
</dbReference>
<dbReference type="RefSeq" id="WP_091543444.1">
    <property type="nucleotide sequence ID" value="NZ_FMUS01000014.1"/>
</dbReference>